<organism evidence="2 4">
    <name type="scientific">Pyrenophora tritici-repentis</name>
    <dbReference type="NCBI Taxonomy" id="45151"/>
    <lineage>
        <taxon>Eukaryota</taxon>
        <taxon>Fungi</taxon>
        <taxon>Dikarya</taxon>
        <taxon>Ascomycota</taxon>
        <taxon>Pezizomycotina</taxon>
        <taxon>Dothideomycetes</taxon>
        <taxon>Pleosporomycetidae</taxon>
        <taxon>Pleosporales</taxon>
        <taxon>Pleosporineae</taxon>
        <taxon>Pleosporaceae</taxon>
        <taxon>Pyrenophora</taxon>
    </lineage>
</organism>
<dbReference type="EMBL" id="NQIK02000010">
    <property type="protein sequence ID" value="KAF7564637.1"/>
    <property type="molecule type" value="Genomic_DNA"/>
</dbReference>
<reference evidence="3" key="2">
    <citation type="submission" date="2021-05" db="EMBL/GenBank/DDBJ databases">
        <authorList>
            <person name="Moolhuijzen P.M."/>
            <person name="Moffat C.S."/>
        </authorList>
    </citation>
    <scope>NUCLEOTIDE SEQUENCE</scope>
    <source>
        <strain evidence="3">86-124</strain>
    </source>
</reference>
<gene>
    <name evidence="3" type="ORF">Ptr86124_009664</name>
    <name evidence="2" type="ORF">PtrM4_040710</name>
</gene>
<protein>
    <submittedName>
        <fullName evidence="2">Uncharacterized protein</fullName>
    </submittedName>
</protein>
<evidence type="ECO:0000256" key="1">
    <source>
        <dbReference type="SAM" id="SignalP"/>
    </source>
</evidence>
<dbReference type="Proteomes" id="UP000249757">
    <property type="component" value="Unassembled WGS sequence"/>
</dbReference>
<reference evidence="2" key="1">
    <citation type="journal article" date="2018" name="BMC Genomics">
        <title>Comparative genomics of the wheat fungal pathogen Pyrenophora tritici-repentis reveals chromosomal variations and genome plasticity.</title>
        <authorList>
            <person name="Moolhuijzen P."/>
            <person name="See P.T."/>
            <person name="Hane J.K."/>
            <person name="Shi G."/>
            <person name="Liu Z."/>
            <person name="Oliver R.P."/>
            <person name="Moffat C.S."/>
        </authorList>
    </citation>
    <scope>NUCLEOTIDE SEQUENCE [LARGE SCALE GENOMIC DNA]</scope>
    <source>
        <strain evidence="2">M4</strain>
    </source>
</reference>
<evidence type="ECO:0000313" key="4">
    <source>
        <dbReference type="Proteomes" id="UP000245464"/>
    </source>
</evidence>
<dbReference type="EMBL" id="NRDI02000014">
    <property type="protein sequence ID" value="KAI1511260.1"/>
    <property type="molecule type" value="Genomic_DNA"/>
</dbReference>
<dbReference type="AlphaFoldDB" id="A0A2W1EFT4"/>
<evidence type="ECO:0000313" key="3">
    <source>
        <dbReference type="EMBL" id="KAI1511260.1"/>
    </source>
</evidence>
<dbReference type="Proteomes" id="UP000245464">
    <property type="component" value="Chromosome 10"/>
</dbReference>
<keyword evidence="1" id="KW-0732">Signal</keyword>
<feature type="chain" id="PRO_5042700991" evidence="1">
    <location>
        <begin position="21"/>
        <end position="66"/>
    </location>
</feature>
<keyword evidence="5" id="KW-1185">Reference proteome</keyword>
<comment type="caution">
    <text evidence="2">The sequence shown here is derived from an EMBL/GenBank/DDBJ whole genome shotgun (WGS) entry which is preliminary data.</text>
</comment>
<reference evidence="5" key="4">
    <citation type="journal article" date="2022" name="Microb. Genom.">
        <title>A global pangenome for the wheat fungal pathogen Pyrenophora tritici-repentis and prediction of effector protein structural homology.</title>
        <authorList>
            <person name="Moolhuijzen P.M."/>
            <person name="See P.T."/>
            <person name="Shi G."/>
            <person name="Powell H.R."/>
            <person name="Cockram J."/>
            <person name="Jorgensen L.N."/>
            <person name="Benslimane H."/>
            <person name="Strelkov S.E."/>
            <person name="Turner J."/>
            <person name="Liu Z."/>
            <person name="Moffat C.S."/>
        </authorList>
    </citation>
    <scope>NUCLEOTIDE SEQUENCE [LARGE SCALE GENOMIC DNA]</scope>
</reference>
<reference evidence="3" key="3">
    <citation type="journal article" date="2022" name="bioRxiv">
        <title>A global pangenome for the wheat fungal pathogen Pyrenophora tritici-repentis and prediction of effector protein structural homology.</title>
        <authorList>
            <person name="Moolhuijzen P."/>
            <person name="See P.T."/>
            <person name="Shi G."/>
            <person name="Powell H.R."/>
            <person name="Cockram J."/>
            <person name="Jorgensen L.N."/>
            <person name="Benslimane H."/>
            <person name="Strelkov S.E."/>
            <person name="Turner J."/>
            <person name="Liu Z."/>
            <person name="Moffat C.S."/>
        </authorList>
    </citation>
    <scope>NUCLEOTIDE SEQUENCE</scope>
    <source>
        <strain evidence="3">86-124</strain>
    </source>
</reference>
<sequence>MRFIFAIIVLATSMLGGTLADCNSNRCTACAAQCKTSDCDKGCAKAYGCGEGCDTGVGHRVRGFQA</sequence>
<evidence type="ECO:0000313" key="2">
    <source>
        <dbReference type="EMBL" id="KAF7564637.1"/>
    </source>
</evidence>
<evidence type="ECO:0000313" key="5">
    <source>
        <dbReference type="Proteomes" id="UP000249757"/>
    </source>
</evidence>
<feature type="signal peptide" evidence="1">
    <location>
        <begin position="1"/>
        <end position="20"/>
    </location>
</feature>
<accession>A0A2W1EFT4</accession>
<name>A0A2W1EFT4_9PLEO</name>
<proteinExistence type="predicted"/>